<evidence type="ECO:0000313" key="14">
    <source>
        <dbReference type="Proteomes" id="UP000815325"/>
    </source>
</evidence>
<keyword evidence="8" id="KW-0833">Ubl conjugation pathway</keyword>
<dbReference type="PANTHER" id="PTHR45977:SF4">
    <property type="entry name" value="RING-TYPE DOMAIN-CONTAINING PROTEIN"/>
    <property type="match status" value="1"/>
</dbReference>
<evidence type="ECO:0000256" key="5">
    <source>
        <dbReference type="ARBA" id="ARBA00022692"/>
    </source>
</evidence>
<accession>A0ABQ7FTM8</accession>
<evidence type="ECO:0000256" key="10">
    <source>
        <dbReference type="ARBA" id="ARBA00022989"/>
    </source>
</evidence>
<feature type="region of interest" description="Disordered" evidence="12">
    <location>
        <begin position="211"/>
        <end position="234"/>
    </location>
</feature>
<proteinExistence type="predicted"/>
<evidence type="ECO:0000256" key="4">
    <source>
        <dbReference type="ARBA" id="ARBA00022679"/>
    </source>
</evidence>
<keyword evidence="5" id="KW-0812">Transmembrane</keyword>
<organism evidence="13 14">
    <name type="scientific">Dunaliella salina</name>
    <name type="common">Green alga</name>
    <name type="synonym">Protococcus salinus</name>
    <dbReference type="NCBI Taxonomy" id="3046"/>
    <lineage>
        <taxon>Eukaryota</taxon>
        <taxon>Viridiplantae</taxon>
        <taxon>Chlorophyta</taxon>
        <taxon>core chlorophytes</taxon>
        <taxon>Chlorophyceae</taxon>
        <taxon>CS clade</taxon>
        <taxon>Chlamydomonadales</taxon>
        <taxon>Dunaliellaceae</taxon>
        <taxon>Dunaliella</taxon>
    </lineage>
</organism>
<reference evidence="13" key="1">
    <citation type="submission" date="2017-08" db="EMBL/GenBank/DDBJ databases">
        <authorList>
            <person name="Polle J.E."/>
            <person name="Barry K."/>
            <person name="Cushman J."/>
            <person name="Schmutz J."/>
            <person name="Tran D."/>
            <person name="Hathwaick L.T."/>
            <person name="Yim W.C."/>
            <person name="Jenkins J."/>
            <person name="Mckie-Krisberg Z.M."/>
            <person name="Prochnik S."/>
            <person name="Lindquist E."/>
            <person name="Dockter R.B."/>
            <person name="Adam C."/>
            <person name="Molina H."/>
            <person name="Bunkerborg J."/>
            <person name="Jin E."/>
            <person name="Buchheim M."/>
            <person name="Magnuson J."/>
        </authorList>
    </citation>
    <scope>NUCLEOTIDE SEQUENCE</scope>
    <source>
        <strain evidence="13">CCAP 19/18</strain>
    </source>
</reference>
<evidence type="ECO:0000256" key="7">
    <source>
        <dbReference type="ARBA" id="ARBA00022771"/>
    </source>
</evidence>
<dbReference type="Proteomes" id="UP000815325">
    <property type="component" value="Unassembled WGS sequence"/>
</dbReference>
<dbReference type="EC" id="2.3.2.27" evidence="3"/>
<gene>
    <name evidence="13" type="ORF">DUNSADRAFT_6896</name>
</gene>
<keyword evidence="9" id="KW-0862">Zinc</keyword>
<keyword evidence="6" id="KW-0479">Metal-binding</keyword>
<keyword evidence="4" id="KW-0808">Transferase</keyword>
<protein>
    <recommendedName>
        <fullName evidence="3">RING-type E3 ubiquitin transferase</fullName>
        <ecNumber evidence="3">2.3.2.27</ecNumber>
    </recommendedName>
</protein>
<evidence type="ECO:0000256" key="1">
    <source>
        <dbReference type="ARBA" id="ARBA00000900"/>
    </source>
</evidence>
<evidence type="ECO:0000256" key="12">
    <source>
        <dbReference type="SAM" id="MobiDB-lite"/>
    </source>
</evidence>
<evidence type="ECO:0000256" key="9">
    <source>
        <dbReference type="ARBA" id="ARBA00022833"/>
    </source>
</evidence>
<comment type="catalytic activity">
    <reaction evidence="1">
        <text>S-ubiquitinyl-[E2 ubiquitin-conjugating enzyme]-L-cysteine + [acceptor protein]-L-lysine = [E2 ubiquitin-conjugating enzyme]-L-cysteine + N(6)-ubiquitinyl-[acceptor protein]-L-lysine.</text>
        <dbReference type="EC" id="2.3.2.27"/>
    </reaction>
</comment>
<feature type="region of interest" description="Disordered" evidence="12">
    <location>
        <begin position="18"/>
        <end position="54"/>
    </location>
</feature>
<comment type="caution">
    <text evidence="13">The sequence shown here is derived from an EMBL/GenBank/DDBJ whole genome shotgun (WGS) entry which is preliminary data.</text>
</comment>
<name>A0ABQ7FTM8_DUNSA</name>
<feature type="region of interest" description="Disordered" evidence="12">
    <location>
        <begin position="264"/>
        <end position="322"/>
    </location>
</feature>
<dbReference type="SUPFAM" id="SSF57850">
    <property type="entry name" value="RING/U-box"/>
    <property type="match status" value="1"/>
</dbReference>
<dbReference type="PANTHER" id="PTHR45977">
    <property type="entry name" value="TARGET OF ERK KINASE MPK-1"/>
    <property type="match status" value="1"/>
</dbReference>
<evidence type="ECO:0000256" key="3">
    <source>
        <dbReference type="ARBA" id="ARBA00012483"/>
    </source>
</evidence>
<keyword evidence="14" id="KW-1185">Reference proteome</keyword>
<feature type="compositionally biased region" description="Gly residues" evidence="12">
    <location>
        <begin position="264"/>
        <end position="276"/>
    </location>
</feature>
<keyword evidence="10" id="KW-1133">Transmembrane helix</keyword>
<dbReference type="EMBL" id="MU071965">
    <property type="protein sequence ID" value="KAF5825800.1"/>
    <property type="molecule type" value="Genomic_DNA"/>
</dbReference>
<dbReference type="Gene3D" id="3.30.40.10">
    <property type="entry name" value="Zinc/RING finger domain, C3HC4 (zinc finger)"/>
    <property type="match status" value="1"/>
</dbReference>
<sequence>MRTQSCCNVHSHRGVSPETINTFPTFTYKPPAKTTTEGEEESEQSSRPSPLPHTMTAERRARIEAAAQATTAQLHAPFHHHHTRAWRQPVEKQCRCLLCVCQGVPMSPLFVPRSVNVSSVCVCSSQKNSLSRRSANGRAGEGAQGWVSLKQPLFSSLECLCWKCDSGDSLSGQRPVSPMCVPRGANVSHVCAKAYQCLPSVRVCSSQGSSLSRRSVNGRAGEGVQEWVNPEPSGPTTVVHAFGQSSGNDPLCMVRISSGGAGGGDVEGGKAAGGRGAKSSSGGNVERGNQSGGGEGSEVAQAEGEGGARGVADQGQEKKEAEEDEEPTCSVCLCEYEEGDLLRRLLPCNHEFHCTWCVAEVTYSDMCVSVYPIAVATCCSIPEYLKMVRSLPAQSACARRGTC</sequence>
<evidence type="ECO:0000313" key="13">
    <source>
        <dbReference type="EMBL" id="KAF5825800.1"/>
    </source>
</evidence>
<evidence type="ECO:0000256" key="11">
    <source>
        <dbReference type="ARBA" id="ARBA00023136"/>
    </source>
</evidence>
<evidence type="ECO:0000256" key="8">
    <source>
        <dbReference type="ARBA" id="ARBA00022786"/>
    </source>
</evidence>
<evidence type="ECO:0000256" key="2">
    <source>
        <dbReference type="ARBA" id="ARBA00004141"/>
    </source>
</evidence>
<comment type="subcellular location">
    <subcellularLocation>
        <location evidence="2">Membrane</location>
        <topology evidence="2">Multi-pass membrane protein</topology>
    </subcellularLocation>
</comment>
<evidence type="ECO:0000256" key="6">
    <source>
        <dbReference type="ARBA" id="ARBA00022723"/>
    </source>
</evidence>
<keyword evidence="7" id="KW-0863">Zinc-finger</keyword>
<dbReference type="InterPro" id="IPR013083">
    <property type="entry name" value="Znf_RING/FYVE/PHD"/>
</dbReference>
<keyword evidence="11" id="KW-0472">Membrane</keyword>